<dbReference type="PROSITE" id="PS50404">
    <property type="entry name" value="GST_NTER"/>
    <property type="match status" value="1"/>
</dbReference>
<dbReference type="OrthoDB" id="420389at2759"/>
<dbReference type="Pfam" id="PF02798">
    <property type="entry name" value="GST_N"/>
    <property type="match status" value="1"/>
</dbReference>
<dbReference type="SUPFAM" id="SSF52833">
    <property type="entry name" value="Thioredoxin-like"/>
    <property type="match status" value="1"/>
</dbReference>
<dbReference type="SFLD" id="SFLDG01205">
    <property type="entry name" value="AMPS.1"/>
    <property type="match status" value="1"/>
</dbReference>
<protein>
    <recommendedName>
        <fullName evidence="5">Glutathione S-transferase</fullName>
    </recommendedName>
</protein>
<feature type="domain" description="GST N-terminal" evidence="1">
    <location>
        <begin position="3"/>
        <end position="78"/>
    </location>
</feature>
<dbReference type="EMBL" id="SPLM01000111">
    <property type="protein sequence ID" value="TMW58590.1"/>
    <property type="molecule type" value="Genomic_DNA"/>
</dbReference>
<dbReference type="SUPFAM" id="SSF47616">
    <property type="entry name" value="GST C-terminal domain-like"/>
    <property type="match status" value="1"/>
</dbReference>
<accession>A0A8K1FCR0</accession>
<dbReference type="InterPro" id="IPR004046">
    <property type="entry name" value="GST_C"/>
</dbReference>
<dbReference type="Gene3D" id="1.20.1050.10">
    <property type="match status" value="1"/>
</dbReference>
<reference evidence="3" key="1">
    <citation type="submission" date="2019-03" db="EMBL/GenBank/DDBJ databases">
        <title>Long read genome sequence of the mycoparasitic Pythium oligandrum ATCC 38472 isolated from sugarbeet rhizosphere.</title>
        <authorList>
            <person name="Gaulin E."/>
        </authorList>
    </citation>
    <scope>NUCLEOTIDE SEQUENCE</scope>
    <source>
        <strain evidence="3">ATCC 38472_TT</strain>
    </source>
</reference>
<dbReference type="PANTHER" id="PTHR11571:SF150">
    <property type="entry name" value="GLUTATHIONE S-TRANSFERASE"/>
    <property type="match status" value="1"/>
</dbReference>
<evidence type="ECO:0008006" key="5">
    <source>
        <dbReference type="Google" id="ProtNLM"/>
    </source>
</evidence>
<evidence type="ECO:0000259" key="2">
    <source>
        <dbReference type="PROSITE" id="PS50405"/>
    </source>
</evidence>
<dbReference type="SFLD" id="SFLDS00019">
    <property type="entry name" value="Glutathione_Transferase_(cytos"/>
    <property type="match status" value="1"/>
</dbReference>
<dbReference type="GO" id="GO:0006749">
    <property type="term" value="P:glutathione metabolic process"/>
    <property type="evidence" value="ECO:0007669"/>
    <property type="project" value="TreeGrafter"/>
</dbReference>
<evidence type="ECO:0000259" key="1">
    <source>
        <dbReference type="PROSITE" id="PS50404"/>
    </source>
</evidence>
<name>A0A8K1FCR0_PYTOL</name>
<dbReference type="InterPro" id="IPR036249">
    <property type="entry name" value="Thioredoxin-like_sf"/>
</dbReference>
<dbReference type="Gene3D" id="3.40.30.10">
    <property type="entry name" value="Glutaredoxin"/>
    <property type="match status" value="1"/>
</dbReference>
<dbReference type="InterPro" id="IPR040079">
    <property type="entry name" value="Glutathione_S-Trfase"/>
</dbReference>
<dbReference type="CDD" id="cd03039">
    <property type="entry name" value="GST_N_Sigma_like"/>
    <property type="match status" value="1"/>
</dbReference>
<dbReference type="InterPro" id="IPR036282">
    <property type="entry name" value="Glutathione-S-Trfase_C_sf"/>
</dbReference>
<evidence type="ECO:0000313" key="3">
    <source>
        <dbReference type="EMBL" id="TMW58590.1"/>
    </source>
</evidence>
<dbReference type="SFLD" id="SFLDG00363">
    <property type="entry name" value="AMPS_(cytGST):_Alpha-__Mu-__Pi"/>
    <property type="match status" value="1"/>
</dbReference>
<dbReference type="Pfam" id="PF14497">
    <property type="entry name" value="GST_C_3"/>
    <property type="match status" value="1"/>
</dbReference>
<dbReference type="PANTHER" id="PTHR11571">
    <property type="entry name" value="GLUTATHIONE S-TRANSFERASE"/>
    <property type="match status" value="1"/>
</dbReference>
<dbReference type="InterPro" id="IPR050213">
    <property type="entry name" value="GST_superfamily"/>
</dbReference>
<sequence length="205" mass="22457">MTQPLKVSYFDSTGRAEITRLTLAAAGISFEDDRVKDFATLKPTLPLGQLPVLTIDGTVYPQSMAIARYAARIGGFYPSDPLEMLKVEMTFETLLELTGVIIDAMFLTADEKLKAEKTEAVKTTKLPLVLGFVESKIEGKLLLGDKLSLADLYLFDVYTNVLLLFAPDIDLKAYPKVAGIIEHVKTLPRVAEYLAKTAGAVAKKI</sequence>
<proteinExistence type="predicted"/>
<dbReference type="InterPro" id="IPR004045">
    <property type="entry name" value="Glutathione_S-Trfase_N"/>
</dbReference>
<comment type="caution">
    <text evidence="3">The sequence shown here is derived from an EMBL/GenBank/DDBJ whole genome shotgun (WGS) entry which is preliminary data.</text>
</comment>
<dbReference type="AlphaFoldDB" id="A0A8K1FCR0"/>
<feature type="domain" description="GST C-terminal" evidence="2">
    <location>
        <begin position="80"/>
        <end position="205"/>
    </location>
</feature>
<dbReference type="PROSITE" id="PS50405">
    <property type="entry name" value="GST_CTER"/>
    <property type="match status" value="1"/>
</dbReference>
<evidence type="ECO:0000313" key="4">
    <source>
        <dbReference type="Proteomes" id="UP000794436"/>
    </source>
</evidence>
<organism evidence="3 4">
    <name type="scientific">Pythium oligandrum</name>
    <name type="common">Mycoparasitic fungus</name>
    <dbReference type="NCBI Taxonomy" id="41045"/>
    <lineage>
        <taxon>Eukaryota</taxon>
        <taxon>Sar</taxon>
        <taxon>Stramenopiles</taxon>
        <taxon>Oomycota</taxon>
        <taxon>Peronosporomycetes</taxon>
        <taxon>Pythiales</taxon>
        <taxon>Pythiaceae</taxon>
        <taxon>Pythium</taxon>
    </lineage>
</organism>
<dbReference type="CDD" id="cd03192">
    <property type="entry name" value="GST_C_Sigma_like"/>
    <property type="match status" value="1"/>
</dbReference>
<gene>
    <name evidence="3" type="ORF">Poli38472_010149</name>
</gene>
<dbReference type="GO" id="GO:0004364">
    <property type="term" value="F:glutathione transferase activity"/>
    <property type="evidence" value="ECO:0007669"/>
    <property type="project" value="TreeGrafter"/>
</dbReference>
<dbReference type="Proteomes" id="UP000794436">
    <property type="component" value="Unassembled WGS sequence"/>
</dbReference>
<keyword evidence="4" id="KW-1185">Reference proteome</keyword>
<dbReference type="InterPro" id="IPR010987">
    <property type="entry name" value="Glutathione-S-Trfase_C-like"/>
</dbReference>